<organism evidence="8 9">
    <name type="scientific">Alistipes dispar</name>
    <dbReference type="NCBI Taxonomy" id="2585119"/>
    <lineage>
        <taxon>Bacteria</taxon>
        <taxon>Pseudomonadati</taxon>
        <taxon>Bacteroidota</taxon>
        <taxon>Bacteroidia</taxon>
        <taxon>Bacteroidales</taxon>
        <taxon>Rikenellaceae</taxon>
        <taxon>Alistipes</taxon>
    </lineage>
</organism>
<name>A0A4Y1WYU2_9BACT</name>
<dbReference type="PANTHER" id="PTHR18895:SF74">
    <property type="entry name" value="MTRF1L RELEASE FACTOR GLUTAMINE METHYLTRANSFERASE"/>
    <property type="match status" value="1"/>
</dbReference>
<dbReference type="InterPro" id="IPR019874">
    <property type="entry name" value="RF_methyltr_PrmC"/>
</dbReference>
<evidence type="ECO:0000313" key="9">
    <source>
        <dbReference type="Proteomes" id="UP000319374"/>
    </source>
</evidence>
<dbReference type="EC" id="2.1.1.297" evidence="5"/>
<dbReference type="PANTHER" id="PTHR18895">
    <property type="entry name" value="HEMK METHYLTRANSFERASE"/>
    <property type="match status" value="1"/>
</dbReference>
<protein>
    <recommendedName>
        <fullName evidence="5">Release factor glutamine methyltransferase</fullName>
        <shortName evidence="5">RF MTase</shortName>
        <ecNumber evidence="5">2.1.1.297</ecNumber>
    </recommendedName>
    <alternativeName>
        <fullName evidence="5">N5-glutamine methyltransferase PrmC</fullName>
    </alternativeName>
    <alternativeName>
        <fullName evidence="5">Protein-(glutamine-N5) MTase PrmC</fullName>
    </alternativeName>
    <alternativeName>
        <fullName evidence="5">Protein-glutamine N-methyltransferase PrmC</fullName>
    </alternativeName>
</protein>
<dbReference type="Proteomes" id="UP000319374">
    <property type="component" value="Chromosome"/>
</dbReference>
<comment type="function">
    <text evidence="5">Methylates the class 1 translation termination release factors RF1/PrfA and RF2/PrfB on the glutamine residue of the universally conserved GGQ motif.</text>
</comment>
<evidence type="ECO:0000256" key="3">
    <source>
        <dbReference type="ARBA" id="ARBA00022691"/>
    </source>
</evidence>
<evidence type="ECO:0000259" key="7">
    <source>
        <dbReference type="Pfam" id="PF17827"/>
    </source>
</evidence>
<dbReference type="Pfam" id="PF05175">
    <property type="entry name" value="MTS"/>
    <property type="match status" value="1"/>
</dbReference>
<dbReference type="Gene3D" id="3.40.50.150">
    <property type="entry name" value="Vaccinia Virus protein VP39"/>
    <property type="match status" value="1"/>
</dbReference>
<dbReference type="HAMAP" id="MF_02126">
    <property type="entry name" value="RF_methyltr_PrmC"/>
    <property type="match status" value="1"/>
</dbReference>
<keyword evidence="9" id="KW-1185">Reference proteome</keyword>
<dbReference type="InterPro" id="IPR002052">
    <property type="entry name" value="DNA_methylase_N6_adenine_CS"/>
</dbReference>
<gene>
    <name evidence="5 8" type="primary">prmC</name>
    <name evidence="8" type="ORF">A5CPEGH6_05730</name>
</gene>
<dbReference type="GO" id="GO:0032259">
    <property type="term" value="P:methylation"/>
    <property type="evidence" value="ECO:0007669"/>
    <property type="project" value="UniProtKB-KW"/>
</dbReference>
<sequence length="280" mass="30294">MTRREAIGHLAARLVPLYDPREARSIALAAAAGISGLTTTALLTDPGAELPAAERLEAAAERLAAGEPLQYVLGEAGFCGRPFVVRPGVLIPRPETEELVAWVLRGEVRSRRLLDVGTGSGCIAVSLALGLPGAELFAADLSDEALAVAAENARRLGARVTLRRADALHGLADAFPERFDAIVSNPPYVPESDRAAMHPNVRDHEPGMALFVPDDDRILFYRAIARAGRRLLLPGGRLYFEIYEHAAEETAQMLRQEGYSAVELREDLNGKPRMICSRLT</sequence>
<feature type="binding site" evidence="5">
    <location>
        <position position="185"/>
    </location>
    <ligand>
        <name>S-adenosyl-L-methionine</name>
        <dbReference type="ChEBI" id="CHEBI:59789"/>
    </ligand>
</feature>
<dbReference type="PROSITE" id="PS00092">
    <property type="entry name" value="N6_MTASE"/>
    <property type="match status" value="1"/>
</dbReference>
<comment type="catalytic activity">
    <reaction evidence="4 5">
        <text>L-glutaminyl-[peptide chain release factor] + S-adenosyl-L-methionine = N(5)-methyl-L-glutaminyl-[peptide chain release factor] + S-adenosyl-L-homocysteine + H(+)</text>
        <dbReference type="Rhea" id="RHEA:42896"/>
        <dbReference type="Rhea" id="RHEA-COMP:10271"/>
        <dbReference type="Rhea" id="RHEA-COMP:10272"/>
        <dbReference type="ChEBI" id="CHEBI:15378"/>
        <dbReference type="ChEBI" id="CHEBI:30011"/>
        <dbReference type="ChEBI" id="CHEBI:57856"/>
        <dbReference type="ChEBI" id="CHEBI:59789"/>
        <dbReference type="ChEBI" id="CHEBI:61891"/>
        <dbReference type="EC" id="2.1.1.297"/>
    </reaction>
</comment>
<feature type="domain" description="Release factor glutamine methyltransferase N-terminal" evidence="7">
    <location>
        <begin position="23"/>
        <end position="74"/>
    </location>
</feature>
<evidence type="ECO:0000259" key="6">
    <source>
        <dbReference type="Pfam" id="PF05175"/>
    </source>
</evidence>
<evidence type="ECO:0000256" key="2">
    <source>
        <dbReference type="ARBA" id="ARBA00022679"/>
    </source>
</evidence>
<proteinExistence type="inferred from homology"/>
<dbReference type="NCBIfam" id="TIGR03534">
    <property type="entry name" value="RF_mod_PrmC"/>
    <property type="match status" value="1"/>
</dbReference>
<accession>A0A4Y1WYU2</accession>
<evidence type="ECO:0000313" key="8">
    <source>
        <dbReference type="EMBL" id="BBL05935.1"/>
    </source>
</evidence>
<dbReference type="NCBIfam" id="TIGR00536">
    <property type="entry name" value="hemK_fam"/>
    <property type="match status" value="1"/>
</dbReference>
<keyword evidence="2 5" id="KW-0808">Transferase</keyword>
<dbReference type="EMBL" id="AP019736">
    <property type="protein sequence ID" value="BBL05935.1"/>
    <property type="molecule type" value="Genomic_DNA"/>
</dbReference>
<dbReference type="Pfam" id="PF17827">
    <property type="entry name" value="PrmC_N"/>
    <property type="match status" value="1"/>
</dbReference>
<evidence type="ECO:0000256" key="4">
    <source>
        <dbReference type="ARBA" id="ARBA00048391"/>
    </source>
</evidence>
<feature type="binding site" evidence="5">
    <location>
        <begin position="117"/>
        <end position="121"/>
    </location>
    <ligand>
        <name>S-adenosyl-L-methionine</name>
        <dbReference type="ChEBI" id="CHEBI:59789"/>
    </ligand>
</feature>
<dbReference type="SUPFAM" id="SSF53335">
    <property type="entry name" value="S-adenosyl-L-methionine-dependent methyltransferases"/>
    <property type="match status" value="1"/>
</dbReference>
<dbReference type="InterPro" id="IPR040758">
    <property type="entry name" value="PrmC_N"/>
</dbReference>
<dbReference type="CDD" id="cd02440">
    <property type="entry name" value="AdoMet_MTases"/>
    <property type="match status" value="1"/>
</dbReference>
<dbReference type="InterPro" id="IPR004556">
    <property type="entry name" value="HemK-like"/>
</dbReference>
<dbReference type="InterPro" id="IPR050320">
    <property type="entry name" value="N5-glutamine_MTase"/>
</dbReference>
<dbReference type="KEGG" id="ada:A5CPEGH6_05730"/>
<reference evidence="9" key="1">
    <citation type="submission" date="2019-06" db="EMBL/GenBank/DDBJ databases">
        <title>Alistipes onderdonkii subsp. vulgaris subsp. nov., Alistipes dispar sp. nov. and Alistipes communis sp. nov., isolated from human faeces, and creation of Alistipes onderdonkii subsp. onderdonkii subsp. nov.</title>
        <authorList>
            <person name="Sakamoto M."/>
            <person name="Ikeyama N."/>
            <person name="Ogata Y."/>
            <person name="Suda W."/>
            <person name="Iino T."/>
            <person name="Hattori M."/>
            <person name="Ohkuma M."/>
        </authorList>
    </citation>
    <scope>NUCLEOTIDE SEQUENCE [LARGE SCALE GENOMIC DNA]</scope>
    <source>
        <strain evidence="9">5CPEGH6</strain>
    </source>
</reference>
<feature type="binding site" evidence="5">
    <location>
        <position position="140"/>
    </location>
    <ligand>
        <name>S-adenosyl-L-methionine</name>
        <dbReference type="ChEBI" id="CHEBI:59789"/>
    </ligand>
</feature>
<dbReference type="GO" id="GO:0003676">
    <property type="term" value="F:nucleic acid binding"/>
    <property type="evidence" value="ECO:0007669"/>
    <property type="project" value="InterPro"/>
</dbReference>
<evidence type="ECO:0000256" key="1">
    <source>
        <dbReference type="ARBA" id="ARBA00022603"/>
    </source>
</evidence>
<dbReference type="InterPro" id="IPR007848">
    <property type="entry name" value="Small_mtfrase_dom"/>
</dbReference>
<dbReference type="RefSeq" id="WP_141427798.1">
    <property type="nucleotide sequence ID" value="NZ_AP019736.1"/>
</dbReference>
<dbReference type="GO" id="GO:0102559">
    <property type="term" value="F:peptide chain release factor N(5)-glutamine methyltransferase activity"/>
    <property type="evidence" value="ECO:0007669"/>
    <property type="project" value="UniProtKB-EC"/>
</dbReference>
<comment type="similarity">
    <text evidence="5">Belongs to the protein N5-glutamine methyltransferase family. PrmC subfamily.</text>
</comment>
<dbReference type="Gene3D" id="1.10.8.10">
    <property type="entry name" value="DNA helicase RuvA subunit, C-terminal domain"/>
    <property type="match status" value="1"/>
</dbReference>
<feature type="binding site" evidence="5">
    <location>
        <begin position="185"/>
        <end position="188"/>
    </location>
    <ligand>
        <name>substrate</name>
    </ligand>
</feature>
<keyword evidence="1 5" id="KW-0489">Methyltransferase</keyword>
<keyword evidence="3 5" id="KW-0949">S-adenosyl-L-methionine</keyword>
<feature type="domain" description="Methyltransferase small" evidence="6">
    <location>
        <begin position="107"/>
        <end position="192"/>
    </location>
</feature>
<dbReference type="AlphaFoldDB" id="A0A4Y1WYU2"/>
<dbReference type="GeneID" id="98672545"/>
<comment type="caution">
    <text evidence="5">Lacks conserved residue(s) required for the propagation of feature annotation.</text>
</comment>
<dbReference type="OrthoDB" id="9800643at2"/>
<dbReference type="InterPro" id="IPR029063">
    <property type="entry name" value="SAM-dependent_MTases_sf"/>
</dbReference>
<evidence type="ECO:0000256" key="5">
    <source>
        <dbReference type="HAMAP-Rule" id="MF_02126"/>
    </source>
</evidence>